<evidence type="ECO:0000313" key="7">
    <source>
        <dbReference type="EMBL" id="KAF9470006.1"/>
    </source>
</evidence>
<dbReference type="OrthoDB" id="2219495at2759"/>
<dbReference type="InterPro" id="IPR006076">
    <property type="entry name" value="FAD-dep_OxRdtase"/>
</dbReference>
<dbReference type="PANTHER" id="PTHR10961:SF46">
    <property type="entry name" value="PEROXISOMAL SARCOSINE OXIDASE"/>
    <property type="match status" value="1"/>
</dbReference>
<reference evidence="7" key="1">
    <citation type="submission" date="2020-11" db="EMBL/GenBank/DDBJ databases">
        <authorList>
            <consortium name="DOE Joint Genome Institute"/>
            <person name="Ahrendt S."/>
            <person name="Riley R."/>
            <person name="Andreopoulos W."/>
            <person name="Labutti K."/>
            <person name="Pangilinan J."/>
            <person name="Ruiz-Duenas F.J."/>
            <person name="Barrasa J.M."/>
            <person name="Sanchez-Garcia M."/>
            <person name="Camarero S."/>
            <person name="Miyauchi S."/>
            <person name="Serrano A."/>
            <person name="Linde D."/>
            <person name="Babiker R."/>
            <person name="Drula E."/>
            <person name="Ayuso-Fernandez I."/>
            <person name="Pacheco R."/>
            <person name="Padilla G."/>
            <person name="Ferreira P."/>
            <person name="Barriuso J."/>
            <person name="Kellner H."/>
            <person name="Castanera R."/>
            <person name="Alfaro M."/>
            <person name="Ramirez L."/>
            <person name="Pisabarro A.G."/>
            <person name="Kuo A."/>
            <person name="Tritt A."/>
            <person name="Lipzen A."/>
            <person name="He G."/>
            <person name="Yan M."/>
            <person name="Ng V."/>
            <person name="Cullen D."/>
            <person name="Martin F."/>
            <person name="Rosso M.-N."/>
            <person name="Henrissat B."/>
            <person name="Hibbett D."/>
            <person name="Martinez A.T."/>
            <person name="Grigoriev I.V."/>
        </authorList>
    </citation>
    <scope>NUCLEOTIDE SEQUENCE</scope>
    <source>
        <strain evidence="7">CBS 247.69</strain>
    </source>
</reference>
<evidence type="ECO:0000256" key="1">
    <source>
        <dbReference type="ARBA" id="ARBA00001974"/>
    </source>
</evidence>
<accession>A0A9P5YJQ0</accession>
<evidence type="ECO:0000256" key="3">
    <source>
        <dbReference type="ARBA" id="ARBA00022630"/>
    </source>
</evidence>
<dbReference type="GO" id="GO:0050031">
    <property type="term" value="F:L-pipecolate oxidase activity"/>
    <property type="evidence" value="ECO:0007669"/>
    <property type="project" value="TreeGrafter"/>
</dbReference>
<evidence type="ECO:0000256" key="5">
    <source>
        <dbReference type="ARBA" id="ARBA00023002"/>
    </source>
</evidence>
<keyword evidence="8" id="KW-1185">Reference proteome</keyword>
<proteinExistence type="inferred from homology"/>
<dbReference type="GO" id="GO:0050660">
    <property type="term" value="F:flavin adenine dinucleotide binding"/>
    <property type="evidence" value="ECO:0007669"/>
    <property type="project" value="InterPro"/>
</dbReference>
<keyword evidence="5" id="KW-0560">Oxidoreductase</keyword>
<dbReference type="InterPro" id="IPR036188">
    <property type="entry name" value="FAD/NAD-bd_sf"/>
</dbReference>
<dbReference type="AlphaFoldDB" id="A0A9P5YJQ0"/>
<evidence type="ECO:0000313" key="8">
    <source>
        <dbReference type="Proteomes" id="UP000807353"/>
    </source>
</evidence>
<protein>
    <submittedName>
        <fullName evidence="7">FAD dependent oxidoreductase</fullName>
    </submittedName>
</protein>
<comment type="cofactor">
    <cofactor evidence="1">
        <name>FAD</name>
        <dbReference type="ChEBI" id="CHEBI:57692"/>
    </cofactor>
</comment>
<dbReference type="SUPFAM" id="SSF54373">
    <property type="entry name" value="FAD-linked reductases, C-terminal domain"/>
    <property type="match status" value="1"/>
</dbReference>
<evidence type="ECO:0000256" key="4">
    <source>
        <dbReference type="ARBA" id="ARBA00022827"/>
    </source>
</evidence>
<dbReference type="Proteomes" id="UP000807353">
    <property type="component" value="Unassembled WGS sequence"/>
</dbReference>
<dbReference type="GO" id="GO:0004657">
    <property type="term" value="F:proline dehydrogenase activity"/>
    <property type="evidence" value="ECO:0007669"/>
    <property type="project" value="TreeGrafter"/>
</dbReference>
<dbReference type="SUPFAM" id="SSF51905">
    <property type="entry name" value="FAD/NAD(P)-binding domain"/>
    <property type="match status" value="1"/>
</dbReference>
<gene>
    <name evidence="7" type="ORF">BDZ94DRAFT_1286528</name>
</gene>
<dbReference type="Gene3D" id="3.30.9.10">
    <property type="entry name" value="D-Amino Acid Oxidase, subunit A, domain 2"/>
    <property type="match status" value="1"/>
</dbReference>
<sequence>MLSHKIVIVGAGCFGVSTAYHLLKRGFTGVTILDRSSTIPALDAASNDINRIVRSSYSDPFYAKLAREAIAMWKDKEEWGNTYQESGVVVLGSSEKGISYVTESHRNDAGLGASLQWFPNSSSIQAIFPPEARTASFDQQKGYINYDGGWANASQGLSMMISKVTALNGKILPSKCVTTLLRQNGKTIGVECTDGSIYTASLIVLAIGSWTPSSFPILDLGLRCLATGQCIATLQLTDDEMRRYRKCPVVLDFSTGFYIFPPNEQGIVKMATHVPGYTHTIDNISTPRTVTTDPHQGLSIPKSDIQSMRRYLKGVYPDLAGKPFSGTRLCWYNDSIDGDWVIDRYKTDPGLMLATAGSGHAFKFLPVIGRLVADIIQGASDPSVVSKFALERNMSRLDSSRCGTPTELNLGDLCTPEDLTGDV</sequence>
<evidence type="ECO:0000259" key="6">
    <source>
        <dbReference type="Pfam" id="PF01266"/>
    </source>
</evidence>
<evidence type="ECO:0000256" key="2">
    <source>
        <dbReference type="ARBA" id="ARBA00010989"/>
    </source>
</evidence>
<feature type="domain" description="FAD dependent oxidoreductase" evidence="6">
    <location>
        <begin position="5"/>
        <end position="374"/>
    </location>
</feature>
<dbReference type="PANTHER" id="PTHR10961">
    <property type="entry name" value="PEROXISOMAL SARCOSINE OXIDASE"/>
    <property type="match status" value="1"/>
</dbReference>
<dbReference type="GO" id="GO:0008115">
    <property type="term" value="F:sarcosine oxidase activity"/>
    <property type="evidence" value="ECO:0007669"/>
    <property type="project" value="TreeGrafter"/>
</dbReference>
<organism evidence="7 8">
    <name type="scientific">Collybia nuda</name>
    <dbReference type="NCBI Taxonomy" id="64659"/>
    <lineage>
        <taxon>Eukaryota</taxon>
        <taxon>Fungi</taxon>
        <taxon>Dikarya</taxon>
        <taxon>Basidiomycota</taxon>
        <taxon>Agaricomycotina</taxon>
        <taxon>Agaricomycetes</taxon>
        <taxon>Agaricomycetidae</taxon>
        <taxon>Agaricales</taxon>
        <taxon>Tricholomatineae</taxon>
        <taxon>Clitocybaceae</taxon>
        <taxon>Collybia</taxon>
    </lineage>
</organism>
<dbReference type="EMBL" id="MU150229">
    <property type="protein sequence ID" value="KAF9470006.1"/>
    <property type="molecule type" value="Genomic_DNA"/>
</dbReference>
<name>A0A9P5YJQ0_9AGAR</name>
<comment type="caution">
    <text evidence="7">The sequence shown here is derived from an EMBL/GenBank/DDBJ whole genome shotgun (WGS) entry which is preliminary data.</text>
</comment>
<comment type="similarity">
    <text evidence="2">Belongs to the MSOX/MTOX family.</text>
</comment>
<dbReference type="Gene3D" id="3.50.50.60">
    <property type="entry name" value="FAD/NAD(P)-binding domain"/>
    <property type="match status" value="1"/>
</dbReference>
<dbReference type="Pfam" id="PF01266">
    <property type="entry name" value="DAO"/>
    <property type="match status" value="1"/>
</dbReference>
<keyword evidence="3" id="KW-0285">Flavoprotein</keyword>
<dbReference type="InterPro" id="IPR045170">
    <property type="entry name" value="MTOX"/>
</dbReference>
<keyword evidence="4" id="KW-0274">FAD</keyword>